<organism evidence="1 2">
    <name type="scientific">Streptococcus cristatus</name>
    <dbReference type="NCBI Taxonomy" id="45634"/>
    <lineage>
        <taxon>Bacteria</taxon>
        <taxon>Bacillati</taxon>
        <taxon>Bacillota</taxon>
        <taxon>Bacilli</taxon>
        <taxon>Lactobacillales</taxon>
        <taxon>Streptococcaceae</taxon>
        <taxon>Streptococcus</taxon>
    </lineage>
</organism>
<comment type="caution">
    <text evidence="1">The sequence shown here is derived from an EMBL/GenBank/DDBJ whole genome shotgun (WGS) entry which is preliminary data.</text>
</comment>
<evidence type="ECO:0000313" key="1">
    <source>
        <dbReference type="EMBL" id="RSI42546.1"/>
    </source>
</evidence>
<dbReference type="EMBL" id="RJNA01000011">
    <property type="protein sequence ID" value="RSI42546.1"/>
    <property type="molecule type" value="Genomic_DNA"/>
</dbReference>
<proteinExistence type="predicted"/>
<evidence type="ECO:0000313" key="2">
    <source>
        <dbReference type="Proteomes" id="UP000282617"/>
    </source>
</evidence>
<sequence>MIEVGGVYVHRIENCSINISGFSFIYSFFKYQWRKNELEKVSISNSRIEFYRDFV</sequence>
<accession>A0A3R9HDV6</accession>
<dbReference type="Proteomes" id="UP000282617">
    <property type="component" value="Unassembled WGS sequence"/>
</dbReference>
<dbReference type="AlphaFoldDB" id="A0A3R9HDV6"/>
<reference evidence="1 2" key="1">
    <citation type="submission" date="2018-11" db="EMBL/GenBank/DDBJ databases">
        <title>Species Designations Belie Phenotypic and Genotypic Heterogeneity in Oral Streptococci.</title>
        <authorList>
            <person name="Velsko I."/>
        </authorList>
    </citation>
    <scope>NUCLEOTIDE SEQUENCE [LARGE SCALE GENOMIC DNA]</scope>
    <source>
        <strain evidence="1 2">BCC51</strain>
    </source>
</reference>
<gene>
    <name evidence="1" type="ORF">D8872_07465</name>
</gene>
<name>A0A3R9HDV6_STRCR</name>
<protein>
    <submittedName>
        <fullName evidence="1">Uncharacterized protein</fullName>
    </submittedName>
</protein>